<sequence>MLNRSALLLRYKTPAVQWINDADPAPGSTPITEAEVNRDRTVYLVSDEVAESLEEVRRWIKANWRNLFESELEEWYTDPALWPKRTLKRFDEWFEVECHSVMIDTQGTPIIDDEASD</sequence>
<dbReference type="Proteomes" id="UP001320122">
    <property type="component" value="Unassembled WGS sequence"/>
</dbReference>
<evidence type="ECO:0000313" key="1">
    <source>
        <dbReference type="EMBL" id="MCE8019405.1"/>
    </source>
</evidence>
<name>A0ABS9AC94_9GAMM</name>
<reference evidence="1 2" key="1">
    <citation type="journal article" date="2021" name="Front. Microbiol.">
        <title>Aerobic Denitrification and Heterotrophic Sulfur Oxidation in the Genus Halomonas Revealed by Six Novel Species Characterizations and Genome-Based Analysis.</title>
        <authorList>
            <person name="Wang L."/>
            <person name="Shao Z."/>
        </authorList>
    </citation>
    <scope>NUCLEOTIDE SEQUENCE [LARGE SCALE GENOMIC DNA]</scope>
    <source>
        <strain evidence="1 2">MCCC 1A11036</strain>
    </source>
</reference>
<accession>A0ABS9AC94</accession>
<protein>
    <submittedName>
        <fullName evidence="1">Uncharacterized protein</fullName>
    </submittedName>
</protein>
<evidence type="ECO:0000313" key="2">
    <source>
        <dbReference type="Proteomes" id="UP001320122"/>
    </source>
</evidence>
<gene>
    <name evidence="1" type="ORF">HOP51_04615</name>
</gene>
<dbReference type="EMBL" id="JABFTT010000003">
    <property type="protein sequence ID" value="MCE8019405.1"/>
    <property type="molecule type" value="Genomic_DNA"/>
</dbReference>
<proteinExistence type="predicted"/>
<dbReference type="RefSeq" id="WP_234272799.1">
    <property type="nucleotide sequence ID" value="NZ_JABFTT010000003.1"/>
</dbReference>
<organism evidence="1 2">
    <name type="scientific">Billgrantia zhangzhouensis</name>
    <dbReference type="NCBI Taxonomy" id="2733481"/>
    <lineage>
        <taxon>Bacteria</taxon>
        <taxon>Pseudomonadati</taxon>
        <taxon>Pseudomonadota</taxon>
        <taxon>Gammaproteobacteria</taxon>
        <taxon>Oceanospirillales</taxon>
        <taxon>Halomonadaceae</taxon>
        <taxon>Billgrantia</taxon>
    </lineage>
</organism>
<comment type="caution">
    <text evidence="1">The sequence shown here is derived from an EMBL/GenBank/DDBJ whole genome shotgun (WGS) entry which is preliminary data.</text>
</comment>
<keyword evidence="2" id="KW-1185">Reference proteome</keyword>